<dbReference type="EMBL" id="JBHTMM010000016">
    <property type="protein sequence ID" value="MFD1307158.1"/>
    <property type="molecule type" value="Genomic_DNA"/>
</dbReference>
<feature type="region of interest" description="Disordered" evidence="1">
    <location>
        <begin position="1"/>
        <end position="79"/>
    </location>
</feature>
<evidence type="ECO:0000313" key="2">
    <source>
        <dbReference type="EMBL" id="MFD1307158.1"/>
    </source>
</evidence>
<accession>A0ABW3XDR9</accession>
<keyword evidence="3" id="KW-1185">Reference proteome</keyword>
<dbReference type="InterPro" id="IPR052552">
    <property type="entry name" value="YeaO-like"/>
</dbReference>
<gene>
    <name evidence="2" type="ORF">ACFQ5X_15050</name>
</gene>
<evidence type="ECO:0000256" key="1">
    <source>
        <dbReference type="SAM" id="MobiDB-lite"/>
    </source>
</evidence>
<proteinExistence type="predicted"/>
<dbReference type="RefSeq" id="WP_381241324.1">
    <property type="nucleotide sequence ID" value="NZ_JBHSKH010000086.1"/>
</dbReference>
<feature type="compositionally biased region" description="Basic and acidic residues" evidence="1">
    <location>
        <begin position="32"/>
        <end position="70"/>
    </location>
</feature>
<reference evidence="3" key="1">
    <citation type="journal article" date="2019" name="Int. J. Syst. Evol. Microbiol.">
        <title>The Global Catalogue of Microorganisms (GCM) 10K type strain sequencing project: providing services to taxonomists for standard genome sequencing and annotation.</title>
        <authorList>
            <consortium name="The Broad Institute Genomics Platform"/>
            <consortium name="The Broad Institute Genome Sequencing Center for Infectious Disease"/>
            <person name="Wu L."/>
            <person name="Ma J."/>
        </authorList>
    </citation>
    <scope>NUCLEOTIDE SEQUENCE [LARGE SCALE GENOMIC DNA]</scope>
    <source>
        <strain evidence="3">CGMCC 4.7020</strain>
    </source>
</reference>
<organism evidence="2 3">
    <name type="scientific">Streptomyces kaempferi</name>
    <dbReference type="NCBI Taxonomy" id="333725"/>
    <lineage>
        <taxon>Bacteria</taxon>
        <taxon>Bacillati</taxon>
        <taxon>Actinomycetota</taxon>
        <taxon>Actinomycetes</taxon>
        <taxon>Kitasatosporales</taxon>
        <taxon>Streptomycetaceae</taxon>
        <taxon>Streptomyces</taxon>
    </lineage>
</organism>
<evidence type="ECO:0000313" key="3">
    <source>
        <dbReference type="Proteomes" id="UP001597058"/>
    </source>
</evidence>
<name>A0ABW3XDR9_9ACTN</name>
<dbReference type="Proteomes" id="UP001597058">
    <property type="component" value="Unassembled WGS sequence"/>
</dbReference>
<dbReference type="Pfam" id="PF22752">
    <property type="entry name" value="DUF488-N3i"/>
    <property type="match status" value="1"/>
</dbReference>
<comment type="caution">
    <text evidence="2">The sequence shown here is derived from an EMBL/GenBank/DDBJ whole genome shotgun (WGS) entry which is preliminary data.</text>
</comment>
<sequence length="100" mass="11345">MTSPPGRSPGTAPRGRDRSRRPRPRGVPGRQRIHEDTSSRDGERVLVDRRCPRGMSKERAHLDERLRDAAPPRTRAGQHRTLSAITWRRSGSRCRGSNMP</sequence>
<protein>
    <submittedName>
        <fullName evidence="2">DUF488 family protein</fullName>
    </submittedName>
</protein>